<name>A0A429XZK8_9BACI</name>
<evidence type="ECO:0000313" key="4">
    <source>
        <dbReference type="Proteomes" id="UP000287156"/>
    </source>
</evidence>
<keyword evidence="4" id="KW-1185">Reference proteome</keyword>
<gene>
    <name evidence="3" type="ORF">D4T97_011070</name>
</gene>
<dbReference type="EMBL" id="QYTV02000004">
    <property type="protein sequence ID" value="RST74210.1"/>
    <property type="molecule type" value="Genomic_DNA"/>
</dbReference>
<dbReference type="InterPro" id="IPR013783">
    <property type="entry name" value="Ig-like_fold"/>
</dbReference>
<feature type="domain" description="Bacterial Ig" evidence="2">
    <location>
        <begin position="530"/>
        <end position="610"/>
    </location>
</feature>
<sequence>MKPIKRILICILVILLTVPAVAFAQDHELQNSKTSAVKRYMLITNESVNGNKRQSTGATSVHNGQYLQEDKPRAGANKLDVNRPIDIEKFEDKEIERRALIRSAKPQVGDTREFHAFNFKTFRNDVVNAKLLYSGAKAHVWVEGKQITEAQAEEIGLEFDDKIYPVVTENFASESDVNGDGKINILCYNIQDNFPDIQEYVAGYFYAGDLYNEKGSNRSEIFYIDTYPSMGPKDRKDVKAAYTTLAHEFQHLVNFNQNVLVEGGEPMDTWLDEGLAMAAEHLYMGQALQDRIYDYNNNPSIRNGHSLIYWDDFGDVIANYSLSYLFMQYIRAQEKTKGNAIYKEILEYPENNYKAVEKATKKKLGKLMTNFRAALLLKEKTGVYGFNGEPGFSTLKPRIYKGQSANLRGGGAIVKESTGKETIPTSKGGNITYTFFGPDEPKDHTAPAKPVVSKVSDWDTVIKGKVEAGATVYVKAGSVVLGKAVSDSKKSFSITIKKQRAGTKLQVYAVDPAGNKSDIVTLNVLDKTPPPIPTVSKVSNRDLKVSGNAEAGSKVVIKAGSKVIGSSTANKAGKYSVTLKVRRKAGSTLYVTAADKAGNVSKARKVTVVDKIPPKLPKVNKVTNRTTVVKGKAEVNSTVYVKVGKKVLGSAKANSKGNFSVKVKRQRAGTVLMVYAKDRAGNAGKAIKITVKKA</sequence>
<feature type="domain" description="Bacterial Ig" evidence="2">
    <location>
        <begin position="614"/>
        <end position="692"/>
    </location>
</feature>
<dbReference type="AlphaFoldDB" id="A0A429XZK8"/>
<dbReference type="Gene3D" id="2.60.40.10">
    <property type="entry name" value="Immunoglobulins"/>
    <property type="match status" value="3"/>
</dbReference>
<feature type="chain" id="PRO_5019372765" description="Bacterial Ig domain-containing protein" evidence="1">
    <location>
        <begin position="25"/>
        <end position="694"/>
    </location>
</feature>
<dbReference type="OrthoDB" id="1495777at2"/>
<evidence type="ECO:0000313" key="3">
    <source>
        <dbReference type="EMBL" id="RST74210.1"/>
    </source>
</evidence>
<protein>
    <recommendedName>
        <fullName evidence="2">Bacterial Ig domain-containing protein</fullName>
    </recommendedName>
</protein>
<keyword evidence="1" id="KW-0732">Signal</keyword>
<dbReference type="Proteomes" id="UP000287156">
    <property type="component" value="Unassembled WGS sequence"/>
</dbReference>
<dbReference type="InterPro" id="IPR041498">
    <property type="entry name" value="Big_6"/>
</dbReference>
<reference evidence="3" key="1">
    <citation type="submission" date="2018-12" db="EMBL/GenBank/DDBJ databases">
        <authorList>
            <person name="Sun L."/>
            <person name="Chen Z."/>
        </authorList>
    </citation>
    <scope>NUCLEOTIDE SEQUENCE [LARGE SCALE GENOMIC DNA]</scope>
    <source>
        <strain evidence="3">3-2-2</strain>
    </source>
</reference>
<accession>A0A429XZK8</accession>
<evidence type="ECO:0000256" key="1">
    <source>
        <dbReference type="SAM" id="SignalP"/>
    </source>
</evidence>
<comment type="caution">
    <text evidence="3">The sequence shown here is derived from an EMBL/GenBank/DDBJ whole genome shotgun (WGS) entry which is preliminary data.</text>
</comment>
<organism evidence="3 4">
    <name type="scientific">Siminovitchia acidinfaciens</name>
    <dbReference type="NCBI Taxonomy" id="2321395"/>
    <lineage>
        <taxon>Bacteria</taxon>
        <taxon>Bacillati</taxon>
        <taxon>Bacillota</taxon>
        <taxon>Bacilli</taxon>
        <taxon>Bacillales</taxon>
        <taxon>Bacillaceae</taxon>
        <taxon>Siminovitchia</taxon>
    </lineage>
</organism>
<feature type="signal peptide" evidence="1">
    <location>
        <begin position="1"/>
        <end position="24"/>
    </location>
</feature>
<evidence type="ECO:0000259" key="2">
    <source>
        <dbReference type="Pfam" id="PF17936"/>
    </source>
</evidence>
<feature type="domain" description="Bacterial Ig" evidence="2">
    <location>
        <begin position="446"/>
        <end position="526"/>
    </location>
</feature>
<dbReference type="Pfam" id="PF17936">
    <property type="entry name" value="Big_6"/>
    <property type="match status" value="3"/>
</dbReference>
<dbReference type="NCBIfam" id="NF033510">
    <property type="entry name" value="Ca_tandemer"/>
    <property type="match status" value="3"/>
</dbReference>
<proteinExistence type="predicted"/>